<dbReference type="RefSeq" id="WP_190247806.1">
    <property type="nucleotide sequence ID" value="NZ_BMPI01000002.1"/>
</dbReference>
<dbReference type="InterPro" id="IPR016039">
    <property type="entry name" value="Thiolase-like"/>
</dbReference>
<keyword evidence="2 4" id="KW-0808">Transferase</keyword>
<dbReference type="AlphaFoldDB" id="A0A917T0K3"/>
<evidence type="ECO:0000256" key="1">
    <source>
        <dbReference type="ARBA" id="ARBA00008467"/>
    </source>
</evidence>
<evidence type="ECO:0000256" key="2">
    <source>
        <dbReference type="ARBA" id="ARBA00022679"/>
    </source>
</evidence>
<comment type="similarity">
    <text evidence="1 4">Belongs to the thiolase-like superfamily. Beta-ketoacyl-ACP synthases family.</text>
</comment>
<gene>
    <name evidence="7" type="primary">fabF</name>
    <name evidence="7" type="ORF">GCM10007977_002670</name>
</gene>
<dbReference type="Pfam" id="PF02801">
    <property type="entry name" value="Ketoacyl-synt_C"/>
    <property type="match status" value="1"/>
</dbReference>
<dbReference type="GO" id="GO:0006633">
    <property type="term" value="P:fatty acid biosynthetic process"/>
    <property type="evidence" value="ECO:0007669"/>
    <property type="project" value="TreeGrafter"/>
</dbReference>
<dbReference type="Pfam" id="PF00109">
    <property type="entry name" value="ketoacyl-synt"/>
    <property type="match status" value="1"/>
</dbReference>
<comment type="caution">
    <text evidence="7">The sequence shown here is derived from an EMBL/GenBank/DDBJ whole genome shotgun (WGS) entry which is preliminary data.</text>
</comment>
<keyword evidence="3" id="KW-0012">Acyltransferase</keyword>
<evidence type="ECO:0000313" key="8">
    <source>
        <dbReference type="Proteomes" id="UP000642070"/>
    </source>
</evidence>
<name>A0A917T0K3_9ACTN</name>
<proteinExistence type="inferred from homology"/>
<dbReference type="InterPro" id="IPR014030">
    <property type="entry name" value="Ketoacyl_synth_N"/>
</dbReference>
<feature type="domain" description="Beta-ketoacyl synthase-like N-terminal" evidence="5">
    <location>
        <begin position="12"/>
        <end position="215"/>
    </location>
</feature>
<evidence type="ECO:0000256" key="4">
    <source>
        <dbReference type="RuleBase" id="RU003694"/>
    </source>
</evidence>
<organism evidence="7 8">
    <name type="scientific">Dactylosporangium sucinum</name>
    <dbReference type="NCBI Taxonomy" id="1424081"/>
    <lineage>
        <taxon>Bacteria</taxon>
        <taxon>Bacillati</taxon>
        <taxon>Actinomycetota</taxon>
        <taxon>Actinomycetes</taxon>
        <taxon>Micromonosporales</taxon>
        <taxon>Micromonosporaceae</taxon>
        <taxon>Dactylosporangium</taxon>
    </lineage>
</organism>
<dbReference type="Proteomes" id="UP000642070">
    <property type="component" value="Unassembled WGS sequence"/>
</dbReference>
<dbReference type="GO" id="GO:0004315">
    <property type="term" value="F:3-oxoacyl-[acyl-carrier-protein] synthase activity"/>
    <property type="evidence" value="ECO:0007669"/>
    <property type="project" value="TreeGrafter"/>
</dbReference>
<evidence type="ECO:0000256" key="3">
    <source>
        <dbReference type="ARBA" id="ARBA00023315"/>
    </source>
</evidence>
<protein>
    <submittedName>
        <fullName evidence="7">3-oxoacyl-ACP synthase</fullName>
    </submittedName>
</protein>
<evidence type="ECO:0000259" key="5">
    <source>
        <dbReference type="Pfam" id="PF00109"/>
    </source>
</evidence>
<dbReference type="SUPFAM" id="SSF53901">
    <property type="entry name" value="Thiolase-like"/>
    <property type="match status" value="2"/>
</dbReference>
<reference evidence="7" key="2">
    <citation type="submission" date="2020-09" db="EMBL/GenBank/DDBJ databases">
        <authorList>
            <person name="Sun Q."/>
            <person name="Ohkuma M."/>
        </authorList>
    </citation>
    <scope>NUCLEOTIDE SEQUENCE</scope>
    <source>
        <strain evidence="7">JCM 19831</strain>
    </source>
</reference>
<dbReference type="InterPro" id="IPR014031">
    <property type="entry name" value="Ketoacyl_synth_C"/>
</dbReference>
<sequence length="371" mass="37977">MTTTTDRPAVRPLAVTAEGVVTPAGIGLDTLVDALGGRAAACADPAKLPGQEVLPEPVRLVEDLRLAEHVGRKGTRYLDRTTALGLVSSHLALRGSGPGDPAATGVVVGTSSGSLRSIGEFARDTLVRDEPYLVDAATFPNTVMNCCAGQIAIWNGLQGVNATVAGGQLSSFHAVRYGRNAINAGRVGRVLLGGVEELCPQTAWGWRATRLLDPQMPIGEGCALFVVEDAEAAAAAGRTVAAELLACEVESPGPVDARPPMAHRLARTVTRALARSGVRPEEVSLVAPGATGLAGLDAAEQRAIRRTLGPGTAQLRVKDVVGECFSANGALQLAAVLAHWRAPDAGGPVALLTALGPDGSAGCLVVRRAAS</sequence>
<dbReference type="PANTHER" id="PTHR11712">
    <property type="entry name" value="POLYKETIDE SYNTHASE-RELATED"/>
    <property type="match status" value="1"/>
</dbReference>
<feature type="domain" description="Beta-ketoacyl synthase C-terminal" evidence="6">
    <location>
        <begin position="242"/>
        <end position="337"/>
    </location>
</feature>
<dbReference type="Gene3D" id="3.40.47.10">
    <property type="match status" value="2"/>
</dbReference>
<dbReference type="PANTHER" id="PTHR11712:SF322">
    <property type="entry name" value="POLYKETIDE BETA-KETOACYL SYNTHASE 2-RELATED"/>
    <property type="match status" value="1"/>
</dbReference>
<evidence type="ECO:0000259" key="6">
    <source>
        <dbReference type="Pfam" id="PF02801"/>
    </source>
</evidence>
<dbReference type="EMBL" id="BMPI01000002">
    <property type="protein sequence ID" value="GGM04968.1"/>
    <property type="molecule type" value="Genomic_DNA"/>
</dbReference>
<dbReference type="InterPro" id="IPR000794">
    <property type="entry name" value="Beta-ketoacyl_synthase"/>
</dbReference>
<reference evidence="7" key="1">
    <citation type="journal article" date="2014" name="Int. J. Syst. Evol. Microbiol.">
        <title>Complete genome sequence of Corynebacterium casei LMG S-19264T (=DSM 44701T), isolated from a smear-ripened cheese.</title>
        <authorList>
            <consortium name="US DOE Joint Genome Institute (JGI-PGF)"/>
            <person name="Walter F."/>
            <person name="Albersmeier A."/>
            <person name="Kalinowski J."/>
            <person name="Ruckert C."/>
        </authorList>
    </citation>
    <scope>NUCLEOTIDE SEQUENCE</scope>
    <source>
        <strain evidence="7">JCM 19831</strain>
    </source>
</reference>
<keyword evidence="8" id="KW-1185">Reference proteome</keyword>
<evidence type="ECO:0000313" key="7">
    <source>
        <dbReference type="EMBL" id="GGM04968.1"/>
    </source>
</evidence>
<accession>A0A917T0K3</accession>